<evidence type="ECO:0000256" key="3">
    <source>
        <dbReference type="ARBA" id="ARBA00023159"/>
    </source>
</evidence>
<keyword evidence="4" id="KW-0804">Transcription</keyword>
<evidence type="ECO:0000313" key="6">
    <source>
        <dbReference type="EMBL" id="QEA54330.1"/>
    </source>
</evidence>
<dbReference type="Proteomes" id="UP000321772">
    <property type="component" value="Chromosome"/>
</dbReference>
<reference evidence="6 7" key="1">
    <citation type="submission" date="2019-06" db="EMBL/GenBank/DDBJ databases">
        <title>Genome analyses of bacteria isolated from kimchi.</title>
        <authorList>
            <person name="Lee S."/>
            <person name="Ahn S."/>
            <person name="Roh S."/>
        </authorList>
    </citation>
    <scope>NUCLEOTIDE SEQUENCE [LARGE SCALE GENOMIC DNA]</scope>
    <source>
        <strain evidence="6 7">CBA3616</strain>
    </source>
</reference>
<dbReference type="Pfam" id="PF07739">
    <property type="entry name" value="TipAS"/>
    <property type="match status" value="1"/>
</dbReference>
<feature type="domain" description="HTH merR-type" evidence="5">
    <location>
        <begin position="13"/>
        <end position="85"/>
    </location>
</feature>
<dbReference type="EMBL" id="CP042392">
    <property type="protein sequence ID" value="QEA54330.1"/>
    <property type="molecule type" value="Genomic_DNA"/>
</dbReference>
<dbReference type="InterPro" id="IPR000551">
    <property type="entry name" value="MerR-type_HTH_dom"/>
</dbReference>
<keyword evidence="1" id="KW-0805">Transcription regulation</keyword>
<dbReference type="InterPro" id="IPR009061">
    <property type="entry name" value="DNA-bd_dom_put_sf"/>
</dbReference>
<dbReference type="PROSITE" id="PS50937">
    <property type="entry name" value="HTH_MERR_2"/>
    <property type="match status" value="1"/>
</dbReference>
<dbReference type="Pfam" id="PF13411">
    <property type="entry name" value="MerR_1"/>
    <property type="match status" value="1"/>
</dbReference>
<protein>
    <submittedName>
        <fullName evidence="6">MerR family transcriptional regulator</fullName>
    </submittedName>
</protein>
<dbReference type="InterPro" id="IPR036244">
    <property type="entry name" value="TipA-like_antibiotic-bd"/>
</dbReference>
<organism evidence="6 7">
    <name type="scientific">Loigolactobacillus coryniformis</name>
    <dbReference type="NCBI Taxonomy" id="1610"/>
    <lineage>
        <taxon>Bacteria</taxon>
        <taxon>Bacillati</taxon>
        <taxon>Bacillota</taxon>
        <taxon>Bacilli</taxon>
        <taxon>Lactobacillales</taxon>
        <taxon>Lactobacillaceae</taxon>
        <taxon>Loigolactobacillus</taxon>
    </lineage>
</organism>
<evidence type="ECO:0000313" key="7">
    <source>
        <dbReference type="Proteomes" id="UP000321772"/>
    </source>
</evidence>
<dbReference type="PANTHER" id="PTHR30204">
    <property type="entry name" value="REDOX-CYCLING DRUG-SENSING TRANSCRIPTIONAL ACTIVATOR SOXR"/>
    <property type="match status" value="1"/>
</dbReference>
<keyword evidence="2" id="KW-0238">DNA-binding</keyword>
<dbReference type="InterPro" id="IPR012925">
    <property type="entry name" value="TipAS_dom"/>
</dbReference>
<sequence>MIYGINTNGGIQVYTIQQLARLAGVSTRTLRYYDQIGLLKAPRDTNGYRLGYRLYGETEVDRLQEICFLRLFELKLDQIQQIIQQPAAMRMQALRQQRTKIMHEQARLARLLQTLDQVLDTEKGVTKMTDQEKFAAFKAEQVATNENNYGKEIRAKYGEEAVAQSNQRYLNLTAAEMGAMERINAELMVKLAEVIASQQLNTPAARRVFTRHKKWLSYSWSTYSAAAHRGLGEMYVNDPRFAKYYNEGAHSPEAANWLNRIIQQYAHD</sequence>
<accession>A0A5B8TJC3</accession>
<proteinExistence type="predicted"/>
<evidence type="ECO:0000256" key="4">
    <source>
        <dbReference type="ARBA" id="ARBA00023163"/>
    </source>
</evidence>
<gene>
    <name evidence="6" type="ORF">FGL77_14205</name>
</gene>
<keyword evidence="3" id="KW-0010">Activator</keyword>
<dbReference type="SUPFAM" id="SSF89082">
    <property type="entry name" value="Antibiotic binding domain of TipA-like multidrug resistance regulators"/>
    <property type="match status" value="1"/>
</dbReference>
<evidence type="ECO:0000256" key="2">
    <source>
        <dbReference type="ARBA" id="ARBA00023125"/>
    </source>
</evidence>
<dbReference type="Gene3D" id="1.10.490.50">
    <property type="entry name" value="Antibiotic binding domain of TipA-like multidrug resistance regulators"/>
    <property type="match status" value="1"/>
</dbReference>
<dbReference type="Gene3D" id="1.10.1660.10">
    <property type="match status" value="1"/>
</dbReference>
<dbReference type="AlphaFoldDB" id="A0A5B8TJC3"/>
<evidence type="ECO:0000256" key="1">
    <source>
        <dbReference type="ARBA" id="ARBA00023015"/>
    </source>
</evidence>
<dbReference type="SUPFAM" id="SSF46955">
    <property type="entry name" value="Putative DNA-binding domain"/>
    <property type="match status" value="1"/>
</dbReference>
<dbReference type="PANTHER" id="PTHR30204:SF90">
    <property type="entry name" value="HTH-TYPE TRANSCRIPTIONAL ACTIVATOR MTA"/>
    <property type="match status" value="1"/>
</dbReference>
<evidence type="ECO:0000259" key="5">
    <source>
        <dbReference type="PROSITE" id="PS50937"/>
    </source>
</evidence>
<name>A0A5B8TJC3_9LACO</name>
<dbReference type="InterPro" id="IPR047057">
    <property type="entry name" value="MerR_fam"/>
</dbReference>
<dbReference type="GO" id="GO:0003700">
    <property type="term" value="F:DNA-binding transcription factor activity"/>
    <property type="evidence" value="ECO:0007669"/>
    <property type="project" value="InterPro"/>
</dbReference>
<dbReference type="SMART" id="SM00422">
    <property type="entry name" value="HTH_MERR"/>
    <property type="match status" value="1"/>
</dbReference>
<dbReference type="GO" id="GO:0003677">
    <property type="term" value="F:DNA binding"/>
    <property type="evidence" value="ECO:0007669"/>
    <property type="project" value="UniProtKB-KW"/>
</dbReference>
<dbReference type="CDD" id="cd01106">
    <property type="entry name" value="HTH_TipAL-Mta"/>
    <property type="match status" value="1"/>
</dbReference>